<gene>
    <name evidence="2" type="ORF">TcWFU_010534</name>
</gene>
<protein>
    <submittedName>
        <fullName evidence="2">Uncharacterized protein</fullName>
    </submittedName>
</protein>
<feature type="signal peptide" evidence="1">
    <location>
        <begin position="1"/>
        <end position="19"/>
    </location>
</feature>
<organism evidence="2 3">
    <name type="scientific">Taenia crassiceps</name>
    <dbReference type="NCBI Taxonomy" id="6207"/>
    <lineage>
        <taxon>Eukaryota</taxon>
        <taxon>Metazoa</taxon>
        <taxon>Spiralia</taxon>
        <taxon>Lophotrochozoa</taxon>
        <taxon>Platyhelminthes</taxon>
        <taxon>Cestoda</taxon>
        <taxon>Eucestoda</taxon>
        <taxon>Cyclophyllidea</taxon>
        <taxon>Taeniidae</taxon>
        <taxon>Taenia</taxon>
    </lineage>
</organism>
<keyword evidence="3" id="KW-1185">Reference proteome</keyword>
<evidence type="ECO:0000256" key="1">
    <source>
        <dbReference type="SAM" id="SignalP"/>
    </source>
</evidence>
<accession>A0ABR4Q299</accession>
<evidence type="ECO:0000313" key="2">
    <source>
        <dbReference type="EMBL" id="KAL5103803.1"/>
    </source>
</evidence>
<proteinExistence type="predicted"/>
<dbReference type="EMBL" id="JAKROA010000016">
    <property type="protein sequence ID" value="KAL5103803.1"/>
    <property type="molecule type" value="Genomic_DNA"/>
</dbReference>
<sequence length="122" mass="14058">MTSAIYAILLVFAIAQSQAFLTLLDDEFFLDQKHPSTELPEQGVEKPVDTETAAMDSVGITQQDILLLRHDITLMRREIIIALERLRRTLERQLNPGVYWPFNLRYPGELSERLPYNPSSKQ</sequence>
<feature type="chain" id="PRO_5046540365" evidence="1">
    <location>
        <begin position="20"/>
        <end position="122"/>
    </location>
</feature>
<evidence type="ECO:0000313" key="3">
    <source>
        <dbReference type="Proteomes" id="UP001651158"/>
    </source>
</evidence>
<keyword evidence="1" id="KW-0732">Signal</keyword>
<reference evidence="2 3" key="1">
    <citation type="journal article" date="2022" name="Front. Cell. Infect. Microbiol.">
        <title>The Genomes of Two Strains of Taenia crassiceps the Animal Model for the Study of Human Cysticercosis.</title>
        <authorList>
            <person name="Bobes R.J."/>
            <person name="Estrada K."/>
            <person name="Rios-Valencia D.G."/>
            <person name="Calderon-Gallegos A."/>
            <person name="de la Torre P."/>
            <person name="Carrero J.C."/>
            <person name="Sanchez-Flores A."/>
            <person name="Laclette J.P."/>
        </authorList>
    </citation>
    <scope>NUCLEOTIDE SEQUENCE [LARGE SCALE GENOMIC DNA]</scope>
    <source>
        <strain evidence="2">WFUcys</strain>
    </source>
</reference>
<comment type="caution">
    <text evidence="2">The sequence shown here is derived from an EMBL/GenBank/DDBJ whole genome shotgun (WGS) entry which is preliminary data.</text>
</comment>
<dbReference type="Proteomes" id="UP001651158">
    <property type="component" value="Unassembled WGS sequence"/>
</dbReference>
<name>A0ABR4Q299_9CEST</name>